<keyword evidence="1" id="KW-0614">Plasmid</keyword>
<dbReference type="Gene3D" id="3.20.20.60">
    <property type="entry name" value="Phosphoenolpyruvate-binding domains"/>
    <property type="match status" value="1"/>
</dbReference>
<dbReference type="RefSeq" id="WP_020952397.1">
    <property type="nucleotide sequence ID" value="NC_022049.1"/>
</dbReference>
<dbReference type="KEGG" id="pami:JCM7686_pAMI4p221"/>
<sequence>MSSHRDKAQLFHSLHKPSDPVILYNIWDAGSAAAVARAGAKAIATGSWSVAGAQGYKDGQALPLEEALVIAARIVASVDLPVTVDFEGGYAADPQAVGENVRRLLELGVVGLNFEDQIVAGTGLHSVSDQVARVSAVRRAADALGVPAFVNARTDVFLKAAPEADPAALRDEAIARGKAYAEAGADGIFVPGLTDRALIAEICTALALPVNVMMPDDPAGLREVAALGVGRVSLGPAPYRSMIAALEEKARGFY</sequence>
<evidence type="ECO:0000313" key="1">
    <source>
        <dbReference type="EMBL" id="AGT10912.1"/>
    </source>
</evidence>
<dbReference type="Pfam" id="PF13714">
    <property type="entry name" value="PEP_mutase"/>
    <property type="match status" value="1"/>
</dbReference>
<dbReference type="PANTHER" id="PTHR42905:SF16">
    <property type="entry name" value="CARBOXYPHOSPHONOENOLPYRUVATE PHOSPHONOMUTASE-LIKE PROTEIN (AFU_ORTHOLOGUE AFUA_5G07230)"/>
    <property type="match status" value="1"/>
</dbReference>
<dbReference type="InterPro" id="IPR040442">
    <property type="entry name" value="Pyrv_kinase-like_dom_sf"/>
</dbReference>
<dbReference type="CDD" id="cd00377">
    <property type="entry name" value="ICL_PEPM"/>
    <property type="match status" value="1"/>
</dbReference>
<reference evidence="1 2" key="1">
    <citation type="journal article" date="2014" name="BMC Genomics">
        <title>Architecture and functions of a multipartite genome of the methylotrophic bacterium Paracoccus aminophilus JCM 7686, containing primary and secondary chromids.</title>
        <authorList>
            <person name="Dziewit L."/>
            <person name="Czarnecki J."/>
            <person name="Wibberg D."/>
            <person name="Radlinska M."/>
            <person name="Mrozek P."/>
            <person name="Szymczak M."/>
            <person name="Schluter A."/>
            <person name="Puhler A."/>
            <person name="Bartosik D."/>
        </authorList>
    </citation>
    <scope>NUCLEOTIDE SEQUENCE [LARGE SCALE GENOMIC DNA]</scope>
    <source>
        <strain evidence="1">JCM 7686</strain>
        <plasmid evidence="2">Plasmid pAMI4</plasmid>
    </source>
</reference>
<dbReference type="OrthoDB" id="9785398at2"/>
<dbReference type="eggNOG" id="COG2513">
    <property type="taxonomic scope" value="Bacteria"/>
</dbReference>
<proteinExistence type="predicted"/>
<dbReference type="EMBL" id="CP006652">
    <property type="protein sequence ID" value="AGT10912.1"/>
    <property type="molecule type" value="Genomic_DNA"/>
</dbReference>
<evidence type="ECO:0000313" key="2">
    <source>
        <dbReference type="Proteomes" id="UP000015480"/>
    </source>
</evidence>
<keyword evidence="2" id="KW-1185">Reference proteome</keyword>
<dbReference type="SUPFAM" id="SSF51621">
    <property type="entry name" value="Phosphoenolpyruvate/pyruvate domain"/>
    <property type="match status" value="1"/>
</dbReference>
<organism evidence="1 2">
    <name type="scientific">Paracoccus aminophilus JCM 7686</name>
    <dbReference type="NCBI Taxonomy" id="1367847"/>
    <lineage>
        <taxon>Bacteria</taxon>
        <taxon>Pseudomonadati</taxon>
        <taxon>Pseudomonadota</taxon>
        <taxon>Alphaproteobacteria</taxon>
        <taxon>Rhodobacterales</taxon>
        <taxon>Paracoccaceae</taxon>
        <taxon>Paracoccus</taxon>
    </lineage>
</organism>
<geneLocation type="plasmid" evidence="1 2">
    <name>pAMI4</name>
</geneLocation>
<dbReference type="PATRIC" id="fig|1367847.3.peg.3857"/>
<dbReference type="InterPro" id="IPR039556">
    <property type="entry name" value="ICL/PEPM"/>
</dbReference>
<dbReference type="HOGENOM" id="CLU_027389_2_3_5"/>
<protein>
    <submittedName>
        <fullName evidence="1">PEP phosphonomutase</fullName>
    </submittedName>
</protein>
<dbReference type="AlphaFoldDB" id="S5Y043"/>
<gene>
    <name evidence="1" type="ORF">JCM7686_pAMI4p221</name>
</gene>
<dbReference type="Proteomes" id="UP000015480">
    <property type="component" value="Plasmid pAMI4"/>
</dbReference>
<dbReference type="GO" id="GO:0003824">
    <property type="term" value="F:catalytic activity"/>
    <property type="evidence" value="ECO:0007669"/>
    <property type="project" value="InterPro"/>
</dbReference>
<dbReference type="InterPro" id="IPR015813">
    <property type="entry name" value="Pyrv/PenolPyrv_kinase-like_dom"/>
</dbReference>
<accession>S5Y043</accession>
<name>S5Y043_PARAH</name>
<dbReference type="PANTHER" id="PTHR42905">
    <property type="entry name" value="PHOSPHOENOLPYRUVATE CARBOXYLASE"/>
    <property type="match status" value="1"/>
</dbReference>